<dbReference type="FunFam" id="1.20.1270.10:FF:000001">
    <property type="entry name" value="Molecular chaperone DnaK"/>
    <property type="match status" value="1"/>
</dbReference>
<dbReference type="PROSITE" id="PS00297">
    <property type="entry name" value="HSP70_1"/>
    <property type="match status" value="1"/>
</dbReference>
<dbReference type="NCBIfam" id="TIGR02350">
    <property type="entry name" value="prok_dnaK"/>
    <property type="match status" value="1"/>
</dbReference>
<evidence type="ECO:0000313" key="13">
    <source>
        <dbReference type="Proteomes" id="UP000197768"/>
    </source>
</evidence>
<dbReference type="InterPro" id="IPR018181">
    <property type="entry name" value="Heat_shock_70_CS"/>
</dbReference>
<dbReference type="Gene3D" id="3.90.640.10">
    <property type="entry name" value="Actin, Chain A, domain 4"/>
    <property type="match status" value="1"/>
</dbReference>
<dbReference type="EMBL" id="MTCZ01000228">
    <property type="protein sequence ID" value="OWP82860.1"/>
    <property type="molecule type" value="Genomic_DNA"/>
</dbReference>
<evidence type="ECO:0000256" key="8">
    <source>
        <dbReference type="ARBA" id="ARBA00023186"/>
    </source>
</evidence>
<dbReference type="SUPFAM" id="SSF100920">
    <property type="entry name" value="Heat shock protein 70kD (HSP70), peptide-binding domain"/>
    <property type="match status" value="1"/>
</dbReference>
<dbReference type="InterPro" id="IPR029047">
    <property type="entry name" value="HSP70_peptide-bd_sf"/>
</dbReference>
<evidence type="ECO:0000256" key="10">
    <source>
        <dbReference type="RuleBase" id="RU003322"/>
    </source>
</evidence>
<keyword evidence="8 9" id="KW-0143">Chaperone</keyword>
<dbReference type="Gene3D" id="2.60.34.10">
    <property type="entry name" value="Substrate Binding Domain Of DNAk, Chain A, domain 1"/>
    <property type="match status" value="1"/>
</dbReference>
<evidence type="ECO:0000256" key="6">
    <source>
        <dbReference type="ARBA" id="ARBA00022840"/>
    </source>
</evidence>
<keyword evidence="4 9" id="KW-0597">Phosphoprotein</keyword>
<name>A0A246GFG5_9FLAO</name>
<dbReference type="InterPro" id="IPR012725">
    <property type="entry name" value="Chaperone_DnaK"/>
</dbReference>
<dbReference type="FunFam" id="3.90.640.10:FF:000003">
    <property type="entry name" value="Molecular chaperone DnaK"/>
    <property type="match status" value="1"/>
</dbReference>
<dbReference type="CDD" id="cd10234">
    <property type="entry name" value="ASKHA_NBD_HSP70_DnaK-like"/>
    <property type="match status" value="1"/>
</dbReference>
<dbReference type="Proteomes" id="UP000197768">
    <property type="component" value="Unassembled WGS sequence"/>
</dbReference>
<dbReference type="Pfam" id="PF00012">
    <property type="entry name" value="HSP70"/>
    <property type="match status" value="1"/>
</dbReference>
<dbReference type="NCBIfam" id="NF001413">
    <property type="entry name" value="PRK00290.1"/>
    <property type="match status" value="1"/>
</dbReference>
<keyword evidence="5 9" id="KW-0547">Nucleotide-binding</keyword>
<dbReference type="PROSITE" id="PS00329">
    <property type="entry name" value="HSP70_2"/>
    <property type="match status" value="1"/>
</dbReference>
<dbReference type="HAMAP" id="MF_00332">
    <property type="entry name" value="DnaK"/>
    <property type="match status" value="1"/>
</dbReference>
<comment type="induction">
    <text evidence="9">By stress conditions e.g. heat shock.</text>
</comment>
<evidence type="ECO:0000256" key="1">
    <source>
        <dbReference type="ARBA" id="ARBA00002290"/>
    </source>
</evidence>
<sequence length="629" mass="67736">MSKIIGIDLGTTNSCVAVMEGGEPVVIANAEGRRTTPSVIAFVEGGEIKVGDAAKRQAVTNPTKTIASVKRFMGNKYTESAKEASTVAYKVVKGDNDTPRVDIDGRLYTPQELSAMTLQKMKKTAEDYLGHAVTQAVITVPAYFNDAQRQATKEAGQIAGLEVMRIINEPTAAALAYGLDKAAQDKKIAVYDLGGGTFDISILELGDGVFEVLSTNGDTHLGGDDFDQVIIDWLASDFQTAEGIDLRQDPMALQRLKEAAEKAKIELSASAQTEINLPYITATATGPKHLVQSLTRAKFEQLADTLVKRSMEPVAKALKDAGLSTSDIDEVILVGGSTRIPVIQEQVEKFFGKKPSKGVNPDEVVAIGAAIQGGVLTGDVKDVLLLDVTPLSLGIETMGGVFTKLIESNTTIPTKKSQVFSTAADNQPSVEIHVLQGERPMANDNKTIGRFHLDGIPPAQRGVPQIEVTFDIDANGIIKVSATDKDTGKSHDIRIEASSGLTQEEIEKMRKEAEMNAEADKAAMEKAGKLNEADSMIFQTEKQLAEFGDKLSEGNKSNITAALEELKKAYETKEIDTITPALEKINEAWKNASEEMYKAQAESQPGAQEQPQTETNGDTTQDVEFEEVK</sequence>
<dbReference type="FunFam" id="2.60.34.10:FF:000014">
    <property type="entry name" value="Chaperone protein DnaK HSP70"/>
    <property type="match status" value="1"/>
</dbReference>
<proteinExistence type="evidence at transcript level"/>
<keyword evidence="6 9" id="KW-0067">ATP-binding</keyword>
<evidence type="ECO:0000256" key="5">
    <source>
        <dbReference type="ARBA" id="ARBA00022741"/>
    </source>
</evidence>
<dbReference type="InterPro" id="IPR013126">
    <property type="entry name" value="Hsp_70_fam"/>
</dbReference>
<dbReference type="SUPFAM" id="SSF53067">
    <property type="entry name" value="Actin-like ATPase domain"/>
    <property type="match status" value="2"/>
</dbReference>
<evidence type="ECO:0000256" key="9">
    <source>
        <dbReference type="HAMAP-Rule" id="MF_00332"/>
    </source>
</evidence>
<evidence type="ECO:0000256" key="4">
    <source>
        <dbReference type="ARBA" id="ARBA00022553"/>
    </source>
</evidence>
<dbReference type="InterPro" id="IPR029048">
    <property type="entry name" value="HSP70_C_sf"/>
</dbReference>
<dbReference type="GO" id="GO:0005524">
    <property type="term" value="F:ATP binding"/>
    <property type="evidence" value="ECO:0007669"/>
    <property type="project" value="UniProtKB-UniRule"/>
</dbReference>
<dbReference type="Gene3D" id="1.20.1270.10">
    <property type="match status" value="1"/>
</dbReference>
<dbReference type="PANTHER" id="PTHR19375">
    <property type="entry name" value="HEAT SHOCK PROTEIN 70KDA"/>
    <property type="match status" value="1"/>
</dbReference>
<organism evidence="12 13">
    <name type="scientific">Flavobacterium davisii</name>
    <dbReference type="NCBI Taxonomy" id="2906077"/>
    <lineage>
        <taxon>Bacteria</taxon>
        <taxon>Pseudomonadati</taxon>
        <taxon>Bacteroidota</taxon>
        <taxon>Flavobacteriia</taxon>
        <taxon>Flavobacteriales</taxon>
        <taxon>Flavobacteriaceae</taxon>
        <taxon>Flavobacterium</taxon>
    </lineage>
</organism>
<comment type="caution">
    <text evidence="12">The sequence shown here is derived from an EMBL/GenBank/DDBJ whole genome shotgun (WGS) entry which is preliminary data.</text>
</comment>
<dbReference type="GO" id="GO:0140662">
    <property type="term" value="F:ATP-dependent protein folding chaperone"/>
    <property type="evidence" value="ECO:0007669"/>
    <property type="project" value="InterPro"/>
</dbReference>
<dbReference type="FunFam" id="3.30.420.40:FF:000020">
    <property type="entry name" value="Chaperone protein HscA homolog"/>
    <property type="match status" value="1"/>
</dbReference>
<dbReference type="RefSeq" id="WP_088394753.1">
    <property type="nucleotide sequence ID" value="NZ_MTCZ01000228.1"/>
</dbReference>
<dbReference type="Gene3D" id="3.30.420.40">
    <property type="match status" value="2"/>
</dbReference>
<comment type="similarity">
    <text evidence="2 9 10">Belongs to the heat shock protein 70 family.</text>
</comment>
<feature type="region of interest" description="Disordered" evidence="11">
    <location>
        <begin position="593"/>
        <end position="629"/>
    </location>
</feature>
<reference evidence="12 13" key="1">
    <citation type="journal article" date="2017" name="Infect. Genet. Evol.">
        <title>Comparative genome analysis of fish pathogen Flavobacterium columnare reveals extensive sequence diversity within the species.</title>
        <authorList>
            <person name="Kayansamruaj P."/>
            <person name="Dong H.T."/>
            <person name="Hirono I."/>
            <person name="Kondo H."/>
            <person name="Senapin S."/>
            <person name="Rodkhum C."/>
        </authorList>
    </citation>
    <scope>NUCLEOTIDE SEQUENCE [LARGE SCALE GENOMIC DNA]</scope>
    <source>
        <strain evidence="12 13">1215</strain>
    </source>
</reference>
<feature type="modified residue" description="Phosphothreonine; by autocatalysis" evidence="9">
    <location>
        <position position="197"/>
    </location>
</feature>
<evidence type="ECO:0000256" key="7">
    <source>
        <dbReference type="ARBA" id="ARBA00023016"/>
    </source>
</evidence>
<evidence type="ECO:0000256" key="11">
    <source>
        <dbReference type="SAM" id="MobiDB-lite"/>
    </source>
</evidence>
<gene>
    <name evidence="9" type="primary">dnaK</name>
    <name evidence="12" type="ORF">BWK59_13640</name>
</gene>
<accession>A0A246GFG5</accession>
<evidence type="ECO:0000313" key="12">
    <source>
        <dbReference type="EMBL" id="OWP82860.1"/>
    </source>
</evidence>
<dbReference type="PROSITE" id="PS01036">
    <property type="entry name" value="HSP70_3"/>
    <property type="match status" value="1"/>
</dbReference>
<evidence type="ECO:0000256" key="2">
    <source>
        <dbReference type="ARBA" id="ARBA00007381"/>
    </source>
</evidence>
<dbReference type="PRINTS" id="PR00301">
    <property type="entry name" value="HEATSHOCK70"/>
</dbReference>
<dbReference type="AlphaFoldDB" id="A0A246GFG5"/>
<dbReference type="FunFam" id="3.30.420.40:FF:000004">
    <property type="entry name" value="Molecular chaperone DnaK"/>
    <property type="match status" value="1"/>
</dbReference>
<protein>
    <recommendedName>
        <fullName evidence="3 9">Chaperone protein DnaK</fullName>
    </recommendedName>
    <alternativeName>
        <fullName evidence="9">HSP70</fullName>
    </alternativeName>
    <alternativeName>
        <fullName evidence="9">Heat shock 70 kDa protein</fullName>
    </alternativeName>
    <alternativeName>
        <fullName evidence="9">Heat shock protein 70</fullName>
    </alternativeName>
</protein>
<dbReference type="NCBIfam" id="NF003520">
    <property type="entry name" value="PRK05183.1"/>
    <property type="match status" value="1"/>
</dbReference>
<evidence type="ECO:0000256" key="3">
    <source>
        <dbReference type="ARBA" id="ARBA00014415"/>
    </source>
</evidence>
<dbReference type="GO" id="GO:0051082">
    <property type="term" value="F:unfolded protein binding"/>
    <property type="evidence" value="ECO:0007669"/>
    <property type="project" value="InterPro"/>
</dbReference>
<dbReference type="InterPro" id="IPR043129">
    <property type="entry name" value="ATPase_NBD"/>
</dbReference>
<keyword evidence="7 9" id="KW-0346">Stress response</keyword>
<feature type="compositionally biased region" description="Polar residues" evidence="11">
    <location>
        <begin position="601"/>
        <end position="620"/>
    </location>
</feature>
<dbReference type="GO" id="GO:0005737">
    <property type="term" value="C:cytoplasm"/>
    <property type="evidence" value="ECO:0007669"/>
    <property type="project" value="UniProtKB-ARBA"/>
</dbReference>
<comment type="function">
    <text evidence="1 9">Acts as a chaperone.</text>
</comment>
<dbReference type="SUPFAM" id="SSF100934">
    <property type="entry name" value="Heat shock protein 70kD (HSP70), C-terminal subdomain"/>
    <property type="match status" value="1"/>
</dbReference>